<dbReference type="Gene3D" id="3.30.420.130">
    <property type="entry name" value="Dinitrogenase iron-molybdenum cofactor biosynthesis domain"/>
    <property type="match status" value="1"/>
</dbReference>
<dbReference type="SUPFAM" id="SSF53146">
    <property type="entry name" value="Nitrogenase accessory factor-like"/>
    <property type="match status" value="1"/>
</dbReference>
<dbReference type="AlphaFoldDB" id="A0A645CDR8"/>
<dbReference type="EMBL" id="VSSQ01026403">
    <property type="protein sequence ID" value="MPM75097.1"/>
    <property type="molecule type" value="Genomic_DNA"/>
</dbReference>
<dbReference type="InterPro" id="IPR036105">
    <property type="entry name" value="DiNase_FeMo-co_biosyn_sf"/>
</dbReference>
<sequence>MKIAVTTAGNSPDDALESRFGRAPRFLLIDTDTGAFKLIDNVRNLNAAQGAGIQAAMTAADAGAEAVITGHCGPKAFRVLREAGIQVFHAGAVSVREALELHRQGKLEAAEAADVEGHWL</sequence>
<evidence type="ECO:0000259" key="1">
    <source>
        <dbReference type="Pfam" id="PF02579"/>
    </source>
</evidence>
<accession>A0A645CDR8</accession>
<feature type="domain" description="Dinitrogenase iron-molybdenum cofactor biosynthesis" evidence="1">
    <location>
        <begin position="14"/>
        <end position="101"/>
    </location>
</feature>
<dbReference type="CDD" id="cd00851">
    <property type="entry name" value="MTH1175"/>
    <property type="match status" value="1"/>
</dbReference>
<comment type="caution">
    <text evidence="2">The sequence shown here is derived from an EMBL/GenBank/DDBJ whole genome shotgun (WGS) entry which is preliminary data.</text>
</comment>
<gene>
    <name evidence="2" type="ORF">SDC9_122088</name>
</gene>
<dbReference type="Pfam" id="PF02579">
    <property type="entry name" value="Nitro_FeMo-Co"/>
    <property type="match status" value="1"/>
</dbReference>
<protein>
    <recommendedName>
        <fullName evidence="1">Dinitrogenase iron-molybdenum cofactor biosynthesis domain-containing protein</fullName>
    </recommendedName>
</protein>
<dbReference type="InterPro" id="IPR033913">
    <property type="entry name" value="MTH1175_dom"/>
</dbReference>
<reference evidence="2" key="1">
    <citation type="submission" date="2019-08" db="EMBL/GenBank/DDBJ databases">
        <authorList>
            <person name="Kucharzyk K."/>
            <person name="Murdoch R.W."/>
            <person name="Higgins S."/>
            <person name="Loffler F."/>
        </authorList>
    </citation>
    <scope>NUCLEOTIDE SEQUENCE</scope>
</reference>
<dbReference type="PANTHER" id="PTHR42983:SF1">
    <property type="entry name" value="IRON-MOLYBDENUM PROTEIN"/>
    <property type="match status" value="1"/>
</dbReference>
<proteinExistence type="predicted"/>
<name>A0A645CDR8_9ZZZZ</name>
<dbReference type="InterPro" id="IPR003731">
    <property type="entry name" value="Di-Nase_FeMo-co_biosynth"/>
</dbReference>
<evidence type="ECO:0000313" key="2">
    <source>
        <dbReference type="EMBL" id="MPM75097.1"/>
    </source>
</evidence>
<dbReference type="PANTHER" id="PTHR42983">
    <property type="entry name" value="DINITROGENASE IRON-MOLYBDENUM COFACTOR PROTEIN-RELATED"/>
    <property type="match status" value="1"/>
</dbReference>
<organism evidence="2">
    <name type="scientific">bioreactor metagenome</name>
    <dbReference type="NCBI Taxonomy" id="1076179"/>
    <lineage>
        <taxon>unclassified sequences</taxon>
        <taxon>metagenomes</taxon>
        <taxon>ecological metagenomes</taxon>
    </lineage>
</organism>